<dbReference type="PANTHER" id="PTHR33170:SF51">
    <property type="entry name" value="CCHC-TYPE DOMAIN-CONTAINING PROTEIN"/>
    <property type="match status" value="1"/>
</dbReference>
<organism evidence="1">
    <name type="scientific">Arundo donax</name>
    <name type="common">Giant reed</name>
    <name type="synonym">Donax arundinaceus</name>
    <dbReference type="NCBI Taxonomy" id="35708"/>
    <lineage>
        <taxon>Eukaryota</taxon>
        <taxon>Viridiplantae</taxon>
        <taxon>Streptophyta</taxon>
        <taxon>Embryophyta</taxon>
        <taxon>Tracheophyta</taxon>
        <taxon>Spermatophyta</taxon>
        <taxon>Magnoliopsida</taxon>
        <taxon>Liliopsida</taxon>
        <taxon>Poales</taxon>
        <taxon>Poaceae</taxon>
        <taxon>PACMAD clade</taxon>
        <taxon>Arundinoideae</taxon>
        <taxon>Arundineae</taxon>
        <taxon>Arundo</taxon>
    </lineage>
</organism>
<protein>
    <submittedName>
        <fullName evidence="1">Uncharacterized protein</fullName>
    </submittedName>
</protein>
<sequence length="213" mass="24488">MAPNCPMVKENKGLRLCAYGLPGQMFYNLHMALNEEDRTQRPLPARLLVREGLGSVEKVTTELRYLISSTWDWKVKRIEKNEYQFEVPSKESLEMLTKFDEFRYKSSDMKVKVEKLDEDVGCFAVLRSVWVKALGFPPWARKENAVKEVAYLVGDPEEVDKRSLSGNGPVRVKVSIKDPQEIKGTSNVFFNGKGFKISWFLEQDNTEGEVRSK</sequence>
<name>A0A0A9BDV0_ARUDO</name>
<dbReference type="PANTHER" id="PTHR33170">
    <property type="entry name" value="DUF4283 DOMAIN-CONTAINING PROTEIN-RELATED"/>
    <property type="match status" value="1"/>
</dbReference>
<reference evidence="1" key="2">
    <citation type="journal article" date="2015" name="Data Brief">
        <title>Shoot transcriptome of the giant reed, Arundo donax.</title>
        <authorList>
            <person name="Barrero R.A."/>
            <person name="Guerrero F.D."/>
            <person name="Moolhuijzen P."/>
            <person name="Goolsby J.A."/>
            <person name="Tidwell J."/>
            <person name="Bellgard S.E."/>
            <person name="Bellgard M.I."/>
        </authorList>
    </citation>
    <scope>NUCLEOTIDE SEQUENCE</scope>
    <source>
        <tissue evidence="1">Shoot tissue taken approximately 20 cm above the soil surface</tissue>
    </source>
</reference>
<proteinExistence type="predicted"/>
<accession>A0A0A9BDV0</accession>
<dbReference type="AlphaFoldDB" id="A0A0A9BDV0"/>
<dbReference type="EMBL" id="GBRH01238470">
    <property type="protein sequence ID" value="JAD59425.1"/>
    <property type="molecule type" value="Transcribed_RNA"/>
</dbReference>
<reference evidence="1" key="1">
    <citation type="submission" date="2014-09" db="EMBL/GenBank/DDBJ databases">
        <authorList>
            <person name="Magalhaes I.L.F."/>
            <person name="Oliveira U."/>
            <person name="Santos F.R."/>
            <person name="Vidigal T.H.D.A."/>
            <person name="Brescovit A.D."/>
            <person name="Santos A.J."/>
        </authorList>
    </citation>
    <scope>NUCLEOTIDE SEQUENCE</scope>
    <source>
        <tissue evidence="1">Shoot tissue taken approximately 20 cm above the soil surface</tissue>
    </source>
</reference>
<evidence type="ECO:0000313" key="1">
    <source>
        <dbReference type="EMBL" id="JAD59425.1"/>
    </source>
</evidence>